<dbReference type="CDD" id="cd06580">
    <property type="entry name" value="TM_PBP1_transp_TpRbsC_like"/>
    <property type="match status" value="1"/>
</dbReference>
<comment type="subcellular location">
    <subcellularLocation>
        <location evidence="1">Cell membrane</location>
        <topology evidence="1">Multi-pass membrane protein</topology>
    </subcellularLocation>
</comment>
<dbReference type="PANTHER" id="PTHR47089:SF1">
    <property type="entry name" value="GUANOSINE ABC TRANSPORTER PERMEASE PROTEIN NUPP"/>
    <property type="match status" value="1"/>
</dbReference>
<feature type="transmembrane region" description="Helical" evidence="6">
    <location>
        <begin position="37"/>
        <end position="54"/>
    </location>
</feature>
<name>A0A2M8PBA1_9CHLR</name>
<gene>
    <name evidence="7" type="ORF">CUN49_13690</name>
</gene>
<dbReference type="PANTHER" id="PTHR47089">
    <property type="entry name" value="ABC TRANSPORTER, PERMEASE PROTEIN"/>
    <property type="match status" value="1"/>
</dbReference>
<dbReference type="InterPro" id="IPR001851">
    <property type="entry name" value="ABC_transp_permease"/>
</dbReference>
<keyword evidence="4 6" id="KW-1133">Transmembrane helix</keyword>
<feature type="transmembrane region" description="Helical" evidence="6">
    <location>
        <begin position="87"/>
        <end position="107"/>
    </location>
</feature>
<dbReference type="AlphaFoldDB" id="A0A2M8PBA1"/>
<protein>
    <submittedName>
        <fullName evidence="7">ABC transporter permease</fullName>
    </submittedName>
</protein>
<organism evidence="7 8">
    <name type="scientific">Candidatus Thermofonsia Clade 1 bacterium</name>
    <dbReference type="NCBI Taxonomy" id="2364210"/>
    <lineage>
        <taxon>Bacteria</taxon>
        <taxon>Bacillati</taxon>
        <taxon>Chloroflexota</taxon>
        <taxon>Candidatus Thermofontia</taxon>
        <taxon>Candidatus Thermofonsia Clade 1</taxon>
    </lineage>
</organism>
<feature type="transmembrane region" description="Helical" evidence="6">
    <location>
        <begin position="276"/>
        <end position="298"/>
    </location>
</feature>
<dbReference type="GO" id="GO:0005886">
    <property type="term" value="C:plasma membrane"/>
    <property type="evidence" value="ECO:0007669"/>
    <property type="project" value="UniProtKB-SubCell"/>
</dbReference>
<evidence type="ECO:0000256" key="5">
    <source>
        <dbReference type="ARBA" id="ARBA00023136"/>
    </source>
</evidence>
<feature type="transmembrane region" description="Helical" evidence="6">
    <location>
        <begin position="236"/>
        <end position="256"/>
    </location>
</feature>
<feature type="transmembrane region" description="Helical" evidence="6">
    <location>
        <begin position="119"/>
        <end position="138"/>
    </location>
</feature>
<evidence type="ECO:0000313" key="8">
    <source>
        <dbReference type="Proteomes" id="UP000229681"/>
    </source>
</evidence>
<evidence type="ECO:0000256" key="3">
    <source>
        <dbReference type="ARBA" id="ARBA00022692"/>
    </source>
</evidence>
<evidence type="ECO:0000256" key="2">
    <source>
        <dbReference type="ARBA" id="ARBA00022475"/>
    </source>
</evidence>
<reference evidence="7 8" key="1">
    <citation type="submission" date="2017-11" db="EMBL/GenBank/DDBJ databases">
        <title>Evolution of Phototrophy in the Chloroflexi Phylum Driven by Horizontal Gene Transfer.</title>
        <authorList>
            <person name="Ward L.M."/>
            <person name="Hemp J."/>
            <person name="Shih P.M."/>
            <person name="Mcglynn S.E."/>
            <person name="Fischer W."/>
        </authorList>
    </citation>
    <scope>NUCLEOTIDE SEQUENCE [LARGE SCALE GENOMIC DNA]</scope>
    <source>
        <strain evidence="7">JP3_13</strain>
    </source>
</reference>
<sequence length="357" mass="37165">MLIGSIFILLAERDPFRAYQGLLQGALGTDSALVRTLIKMAPLILSGLAVAFAFKGGLFNIGAQGQLLVGSLCAAWAGFGISGLPPLLHVIVALMAGALGGAAWGFLPGFLKARTGAHEVISTIMLNYIAALLLEWLVSPARANTPAGPLALCTAPGMCSGNPNRTPPILDSAALPVLYAPGGRASDTLHLGVLIAIGVAVLIWFVLYKTTFGFELRMVGLNPNAARYAGIKVGRMTILTMMIAGSLAGLAGAIQVLGVTKDFQTNQNLALGFDSIAVSLLAGNNPLGIIPSAFLFGAMDAGSAQMQLSARVPSELIKVVQALILMFVAADQIIRGLYRLRGSGSERLKISTSWGQR</sequence>
<dbReference type="GO" id="GO:0022857">
    <property type="term" value="F:transmembrane transporter activity"/>
    <property type="evidence" value="ECO:0007669"/>
    <property type="project" value="InterPro"/>
</dbReference>
<evidence type="ECO:0000313" key="7">
    <source>
        <dbReference type="EMBL" id="PJF34826.1"/>
    </source>
</evidence>
<dbReference type="EMBL" id="PGTM01000263">
    <property type="protein sequence ID" value="PJF34826.1"/>
    <property type="molecule type" value="Genomic_DNA"/>
</dbReference>
<evidence type="ECO:0000256" key="4">
    <source>
        <dbReference type="ARBA" id="ARBA00022989"/>
    </source>
</evidence>
<dbReference type="Proteomes" id="UP000229681">
    <property type="component" value="Unassembled WGS sequence"/>
</dbReference>
<keyword evidence="3 6" id="KW-0812">Transmembrane</keyword>
<dbReference type="Pfam" id="PF02653">
    <property type="entry name" value="BPD_transp_2"/>
    <property type="match status" value="1"/>
</dbReference>
<comment type="caution">
    <text evidence="7">The sequence shown here is derived from an EMBL/GenBank/DDBJ whole genome shotgun (WGS) entry which is preliminary data.</text>
</comment>
<proteinExistence type="predicted"/>
<feature type="transmembrane region" description="Helical" evidence="6">
    <location>
        <begin position="189"/>
        <end position="208"/>
    </location>
</feature>
<accession>A0A2M8PBA1</accession>
<keyword evidence="5 6" id="KW-0472">Membrane</keyword>
<feature type="transmembrane region" description="Helical" evidence="6">
    <location>
        <begin position="61"/>
        <end position="81"/>
    </location>
</feature>
<keyword evidence="2" id="KW-1003">Cell membrane</keyword>
<evidence type="ECO:0000256" key="1">
    <source>
        <dbReference type="ARBA" id="ARBA00004651"/>
    </source>
</evidence>
<evidence type="ECO:0000256" key="6">
    <source>
        <dbReference type="SAM" id="Phobius"/>
    </source>
</evidence>